<feature type="transmembrane region" description="Helical" evidence="11">
    <location>
        <begin position="56"/>
        <end position="77"/>
    </location>
</feature>
<reference evidence="13 14" key="1">
    <citation type="journal article" date="2021" name="J. Hered.">
        <title>A chromosome-level genome assembly of the parasitoid wasp, Cotesia glomerata (Hymenoptera: Braconidae).</title>
        <authorList>
            <person name="Pinto B.J."/>
            <person name="Weis J.J."/>
            <person name="Gamble T."/>
            <person name="Ode P.J."/>
            <person name="Paul R."/>
            <person name="Zaspel J.M."/>
        </authorList>
    </citation>
    <scope>NUCLEOTIDE SEQUENCE [LARGE SCALE GENOMIC DNA]</scope>
    <source>
        <strain evidence="13">CgM1</strain>
    </source>
</reference>
<dbReference type="EC" id="2.7.11.1" evidence="1"/>
<comment type="catalytic activity">
    <reaction evidence="8">
        <text>L-threonyl-[protein] + ATP = O-phospho-L-threonyl-[protein] + ADP + H(+)</text>
        <dbReference type="Rhea" id="RHEA:46608"/>
        <dbReference type="Rhea" id="RHEA-COMP:11060"/>
        <dbReference type="Rhea" id="RHEA-COMP:11605"/>
        <dbReference type="ChEBI" id="CHEBI:15378"/>
        <dbReference type="ChEBI" id="CHEBI:30013"/>
        <dbReference type="ChEBI" id="CHEBI:30616"/>
        <dbReference type="ChEBI" id="CHEBI:61977"/>
        <dbReference type="ChEBI" id="CHEBI:456216"/>
        <dbReference type="EC" id="2.7.11.1"/>
    </reaction>
</comment>
<protein>
    <recommendedName>
        <fullName evidence="1">non-specific serine/threonine protein kinase</fullName>
        <ecNumber evidence="1">2.7.11.1</ecNumber>
    </recommendedName>
</protein>
<evidence type="ECO:0000256" key="10">
    <source>
        <dbReference type="ARBA" id="ARBA00060827"/>
    </source>
</evidence>
<keyword evidence="3" id="KW-0597">Phosphoprotein</keyword>
<keyword evidence="5" id="KW-0547">Nucleotide-binding</keyword>
<dbReference type="GO" id="GO:0035556">
    <property type="term" value="P:intracellular signal transduction"/>
    <property type="evidence" value="ECO:0007669"/>
    <property type="project" value="TreeGrafter"/>
</dbReference>
<comment type="similarity">
    <text evidence="10">Belongs to the protein kinase superfamily. CAMK Ser/Thr protein kinase family. DAP kinase subfamily.</text>
</comment>
<dbReference type="GO" id="GO:0005524">
    <property type="term" value="F:ATP binding"/>
    <property type="evidence" value="ECO:0007669"/>
    <property type="project" value="UniProtKB-KW"/>
</dbReference>
<accession>A0AAV7I293</accession>
<dbReference type="GO" id="GO:0043065">
    <property type="term" value="P:positive regulation of apoptotic process"/>
    <property type="evidence" value="ECO:0007669"/>
    <property type="project" value="TreeGrafter"/>
</dbReference>
<evidence type="ECO:0000256" key="3">
    <source>
        <dbReference type="ARBA" id="ARBA00022553"/>
    </source>
</evidence>
<evidence type="ECO:0000256" key="7">
    <source>
        <dbReference type="ARBA" id="ARBA00022840"/>
    </source>
</evidence>
<evidence type="ECO:0000256" key="11">
    <source>
        <dbReference type="SAM" id="Phobius"/>
    </source>
</evidence>
<comment type="catalytic activity">
    <reaction evidence="9">
        <text>L-seryl-[protein] + ATP = O-phospho-L-seryl-[protein] + ADP + H(+)</text>
        <dbReference type="Rhea" id="RHEA:17989"/>
        <dbReference type="Rhea" id="RHEA-COMP:9863"/>
        <dbReference type="Rhea" id="RHEA-COMP:11604"/>
        <dbReference type="ChEBI" id="CHEBI:15378"/>
        <dbReference type="ChEBI" id="CHEBI:29999"/>
        <dbReference type="ChEBI" id="CHEBI:30616"/>
        <dbReference type="ChEBI" id="CHEBI:83421"/>
        <dbReference type="ChEBI" id="CHEBI:456216"/>
        <dbReference type="EC" id="2.7.11.1"/>
    </reaction>
</comment>
<dbReference type="SMART" id="SM00220">
    <property type="entry name" value="S_TKc"/>
    <property type="match status" value="1"/>
</dbReference>
<sequence length="258" mass="29322">MIVESDTKDPSSSPSSVKKSPLHVIHELVQLSDDGFAKRRFAFPWRNPRQQATTRFLALTYLVTLGFYSVSLLPLEIKTRPRHPRMKRFSLSNIRGKYATVRRCRERSSGRQWAAKFLRKRRRAQELRAEALHEVAVLDAAAHCSQLVSLHQVFETNTEMVLVLELAPGGELQMVLDKDEVPEERQVVRLLRQILEGIAFLHSLNVAHLDIKISLNANVDADADILMKSSITFFINSQCVGLMRPASVGIPRRRDACK</sequence>
<proteinExistence type="inferred from homology"/>
<keyword evidence="2" id="KW-0723">Serine/threonine-protein kinase</keyword>
<evidence type="ECO:0000256" key="5">
    <source>
        <dbReference type="ARBA" id="ARBA00022741"/>
    </source>
</evidence>
<organism evidence="13 14">
    <name type="scientific">Cotesia glomerata</name>
    <name type="common">Lepidopteran parasitic wasp</name>
    <name type="synonym">Apanteles glomeratus</name>
    <dbReference type="NCBI Taxonomy" id="32391"/>
    <lineage>
        <taxon>Eukaryota</taxon>
        <taxon>Metazoa</taxon>
        <taxon>Ecdysozoa</taxon>
        <taxon>Arthropoda</taxon>
        <taxon>Hexapoda</taxon>
        <taxon>Insecta</taxon>
        <taxon>Pterygota</taxon>
        <taxon>Neoptera</taxon>
        <taxon>Endopterygota</taxon>
        <taxon>Hymenoptera</taxon>
        <taxon>Apocrita</taxon>
        <taxon>Ichneumonoidea</taxon>
        <taxon>Braconidae</taxon>
        <taxon>Microgastrinae</taxon>
        <taxon>Cotesia</taxon>
    </lineage>
</organism>
<dbReference type="Pfam" id="PF00069">
    <property type="entry name" value="Pkinase"/>
    <property type="match status" value="1"/>
</dbReference>
<dbReference type="AlphaFoldDB" id="A0AAV7I293"/>
<evidence type="ECO:0000313" key="13">
    <source>
        <dbReference type="EMBL" id="KAH0552276.1"/>
    </source>
</evidence>
<dbReference type="PANTHER" id="PTHR24342">
    <property type="entry name" value="SERINE/THREONINE-PROTEIN KINASE 17"/>
    <property type="match status" value="1"/>
</dbReference>
<keyword evidence="14" id="KW-1185">Reference proteome</keyword>
<keyword evidence="4" id="KW-0808">Transferase</keyword>
<evidence type="ECO:0000313" key="14">
    <source>
        <dbReference type="Proteomes" id="UP000826195"/>
    </source>
</evidence>
<evidence type="ECO:0000256" key="8">
    <source>
        <dbReference type="ARBA" id="ARBA00047899"/>
    </source>
</evidence>
<dbReference type="EMBL" id="JAHXZJ010001492">
    <property type="protein sequence ID" value="KAH0552276.1"/>
    <property type="molecule type" value="Genomic_DNA"/>
</dbReference>
<keyword evidence="11" id="KW-0812">Transmembrane</keyword>
<dbReference type="FunFam" id="3.30.200.20:FF:000175">
    <property type="entry name" value="Serine/threonine-protein kinase 17B"/>
    <property type="match status" value="1"/>
</dbReference>
<dbReference type="InterPro" id="IPR000719">
    <property type="entry name" value="Prot_kinase_dom"/>
</dbReference>
<evidence type="ECO:0000256" key="6">
    <source>
        <dbReference type="ARBA" id="ARBA00022777"/>
    </source>
</evidence>
<evidence type="ECO:0000259" key="12">
    <source>
        <dbReference type="PROSITE" id="PS50011"/>
    </source>
</evidence>
<dbReference type="InterPro" id="IPR011009">
    <property type="entry name" value="Kinase-like_dom_sf"/>
</dbReference>
<keyword evidence="7" id="KW-0067">ATP-binding</keyword>
<keyword evidence="11" id="KW-0472">Membrane</keyword>
<keyword evidence="11" id="KW-1133">Transmembrane helix</keyword>
<evidence type="ECO:0000256" key="1">
    <source>
        <dbReference type="ARBA" id="ARBA00012513"/>
    </source>
</evidence>
<dbReference type="Proteomes" id="UP000826195">
    <property type="component" value="Unassembled WGS sequence"/>
</dbReference>
<evidence type="ECO:0000256" key="9">
    <source>
        <dbReference type="ARBA" id="ARBA00048679"/>
    </source>
</evidence>
<name>A0AAV7I293_COTGL</name>
<evidence type="ECO:0000256" key="4">
    <source>
        <dbReference type="ARBA" id="ARBA00022679"/>
    </source>
</evidence>
<dbReference type="PANTHER" id="PTHR24342:SF12">
    <property type="entry name" value="DEATH-ASSOCIATED PROTEIN KINASE RELATED"/>
    <property type="match status" value="1"/>
</dbReference>
<dbReference type="GO" id="GO:0005634">
    <property type="term" value="C:nucleus"/>
    <property type="evidence" value="ECO:0007669"/>
    <property type="project" value="TreeGrafter"/>
</dbReference>
<comment type="caution">
    <text evidence="13">The sequence shown here is derived from an EMBL/GenBank/DDBJ whole genome shotgun (WGS) entry which is preliminary data.</text>
</comment>
<dbReference type="SUPFAM" id="SSF56112">
    <property type="entry name" value="Protein kinase-like (PK-like)"/>
    <property type="match status" value="1"/>
</dbReference>
<dbReference type="Gene3D" id="1.10.510.10">
    <property type="entry name" value="Transferase(Phosphotransferase) domain 1"/>
    <property type="match status" value="1"/>
</dbReference>
<feature type="domain" description="Protein kinase" evidence="12">
    <location>
        <begin position="87"/>
        <end position="258"/>
    </location>
</feature>
<dbReference type="Gene3D" id="3.30.200.20">
    <property type="entry name" value="Phosphorylase Kinase, domain 1"/>
    <property type="match status" value="1"/>
</dbReference>
<evidence type="ECO:0000256" key="2">
    <source>
        <dbReference type="ARBA" id="ARBA00022527"/>
    </source>
</evidence>
<dbReference type="PROSITE" id="PS50011">
    <property type="entry name" value="PROTEIN_KINASE_DOM"/>
    <property type="match status" value="1"/>
</dbReference>
<gene>
    <name evidence="13" type="ORF">KQX54_008175</name>
</gene>
<dbReference type="GO" id="GO:0004674">
    <property type="term" value="F:protein serine/threonine kinase activity"/>
    <property type="evidence" value="ECO:0007669"/>
    <property type="project" value="UniProtKB-KW"/>
</dbReference>
<keyword evidence="6" id="KW-0418">Kinase</keyword>